<feature type="compositionally biased region" description="Basic and acidic residues" evidence="1">
    <location>
        <begin position="8"/>
        <end position="20"/>
    </location>
</feature>
<dbReference type="Proteomes" id="UP000466039">
    <property type="component" value="Chromosome"/>
</dbReference>
<evidence type="ECO:0000256" key="1">
    <source>
        <dbReference type="SAM" id="MobiDB-lite"/>
    </source>
</evidence>
<feature type="region of interest" description="Disordered" evidence="1">
    <location>
        <begin position="1"/>
        <end position="45"/>
    </location>
</feature>
<keyword evidence="3" id="KW-1185">Reference proteome</keyword>
<gene>
    <name evidence="2" type="ORF">MMON_06870</name>
</gene>
<reference evidence="2 3" key="1">
    <citation type="journal article" date="2019" name="Emerg. Microbes Infect.">
        <title>Comprehensive subspecies identification of 175 nontuberculous mycobacteria species based on 7547 genomic profiles.</title>
        <authorList>
            <person name="Matsumoto Y."/>
            <person name="Kinjo T."/>
            <person name="Motooka D."/>
            <person name="Nabeya D."/>
            <person name="Jung N."/>
            <person name="Uechi K."/>
            <person name="Horii T."/>
            <person name="Iida T."/>
            <person name="Fujita J."/>
            <person name="Nakamura S."/>
        </authorList>
    </citation>
    <scope>NUCLEOTIDE SEQUENCE [LARGE SCALE GENOMIC DNA]</scope>
    <source>
        <strain evidence="2 3">JCM 15658</strain>
    </source>
</reference>
<sequence length="70" mass="8100">MATLSHRVVRDPGQRRRQVDVTEAALPQSRRTERDLRGGHAVHPEVVDRQVPVQARVFGQIPVQRVQNRW</sequence>
<evidence type="ECO:0000313" key="2">
    <source>
        <dbReference type="EMBL" id="BBZ59386.1"/>
    </source>
</evidence>
<dbReference type="AlphaFoldDB" id="A0AAD1IVS3"/>
<name>A0AAD1IVS3_MYCMB</name>
<protein>
    <submittedName>
        <fullName evidence="2">Uncharacterized protein</fullName>
    </submittedName>
</protein>
<dbReference type="EMBL" id="AP022617">
    <property type="protein sequence ID" value="BBZ59386.1"/>
    <property type="molecule type" value="Genomic_DNA"/>
</dbReference>
<feature type="compositionally biased region" description="Basic and acidic residues" evidence="1">
    <location>
        <begin position="30"/>
        <end position="45"/>
    </location>
</feature>
<accession>A0AAD1IVS3</accession>
<evidence type="ECO:0000313" key="3">
    <source>
        <dbReference type="Proteomes" id="UP000466039"/>
    </source>
</evidence>
<proteinExistence type="predicted"/>
<organism evidence="2 3">
    <name type="scientific">Mycolicibacterium monacense</name>
    <name type="common">Mycobacterium monacense</name>
    <dbReference type="NCBI Taxonomy" id="85693"/>
    <lineage>
        <taxon>Bacteria</taxon>
        <taxon>Bacillati</taxon>
        <taxon>Actinomycetota</taxon>
        <taxon>Actinomycetes</taxon>
        <taxon>Mycobacteriales</taxon>
        <taxon>Mycobacteriaceae</taxon>
        <taxon>Mycolicibacterium</taxon>
    </lineage>
</organism>